<sequence length="510" mass="57692">MFLESMSLKPKDEGRERELEDHAVFLLVNFNHIHKQIRRMADKYLSGLVDKFPHILWNSTVLCRMLDMLHILSSYLELDPNDPTPRLEVPNTPYSLQLMDTLEAREVEQHAGQAARRTKRPAFRLFGQQTGQIRRPSGGHASGASGRGDHHEQTDRKHREGLRREGQHGVSRCALASDGSSYFYSSPSHASSSATSNISAFDRIDRLPKTRLLSCALSLLQSDVLSRSLSKNVLRERVYSICLDHFCTGFRNPTQSPQQLSEDIIALIKFWQTMHSDKKYLMASVIGAGPYANVGSSQSRPGAFVLLAPVSASPDYGAVRRPSTQQFPGGRRTFLHSTTGPEPSSRYGLYDTLDALVNSIVSNLSGPAKAFYEREFDFFDQITGISGKIRPYPKGCSEKFRSIDGRLQRHRIPSSDQGPAQRKYHVGYPGPYHTYRPYQEAIISLVSLMLDTGLPCFRGQTIKLLRARFTPNASDREAAVYMINVIRNSFLNFRTRTYDMIQYYQNQIPY</sequence>
<protein>
    <recommendedName>
        <fullName evidence="5">PI4-kinase N-terminal domain-containing protein</fullName>
    </recommendedName>
</protein>
<dbReference type="GO" id="GO:0004430">
    <property type="term" value="F:1-phosphatidylinositol 4-kinase activity"/>
    <property type="evidence" value="ECO:0007669"/>
    <property type="project" value="TreeGrafter"/>
</dbReference>
<dbReference type="EMBL" id="CADCXU010033933">
    <property type="protein sequence ID" value="CAB0019336.1"/>
    <property type="molecule type" value="Genomic_DNA"/>
</dbReference>
<evidence type="ECO:0000259" key="5">
    <source>
        <dbReference type="Pfam" id="PF19274"/>
    </source>
</evidence>
<feature type="compositionally biased region" description="Low complexity" evidence="4">
    <location>
        <begin position="134"/>
        <end position="144"/>
    </location>
</feature>
<feature type="region of interest" description="Disordered" evidence="4">
    <location>
        <begin position="110"/>
        <end position="170"/>
    </location>
</feature>
<dbReference type="AlphaFoldDB" id="A0A6H5HQK1"/>
<keyword evidence="2" id="KW-0808">Transferase</keyword>
<dbReference type="OrthoDB" id="10264149at2759"/>
<proteinExistence type="inferred from homology"/>
<name>A0A6H5HQK1_9HEMI</name>
<dbReference type="InterPro" id="IPR011009">
    <property type="entry name" value="Kinase-like_dom_sf"/>
</dbReference>
<evidence type="ECO:0000256" key="2">
    <source>
        <dbReference type="ARBA" id="ARBA00022679"/>
    </source>
</evidence>
<reference evidence="6 7" key="1">
    <citation type="submission" date="2020-02" db="EMBL/GenBank/DDBJ databases">
        <authorList>
            <person name="Ferguson B K."/>
        </authorList>
    </citation>
    <scope>NUCLEOTIDE SEQUENCE [LARGE SCALE GENOMIC DNA]</scope>
</reference>
<evidence type="ECO:0000256" key="3">
    <source>
        <dbReference type="ARBA" id="ARBA00022777"/>
    </source>
</evidence>
<evidence type="ECO:0000313" key="7">
    <source>
        <dbReference type="Proteomes" id="UP000479000"/>
    </source>
</evidence>
<dbReference type="GO" id="GO:0048015">
    <property type="term" value="P:phosphatidylinositol-mediated signaling"/>
    <property type="evidence" value="ECO:0007669"/>
    <property type="project" value="TreeGrafter"/>
</dbReference>
<feature type="compositionally biased region" description="Basic and acidic residues" evidence="4">
    <location>
        <begin position="147"/>
        <end position="167"/>
    </location>
</feature>
<dbReference type="InterPro" id="IPR045495">
    <property type="entry name" value="PI4K_N"/>
</dbReference>
<gene>
    <name evidence="6" type="ORF">NTEN_LOCUS23048</name>
</gene>
<dbReference type="PANTHER" id="PTHR10048">
    <property type="entry name" value="PHOSPHATIDYLINOSITOL KINASE"/>
    <property type="match status" value="1"/>
</dbReference>
<dbReference type="GO" id="GO:0046854">
    <property type="term" value="P:phosphatidylinositol phosphate biosynthetic process"/>
    <property type="evidence" value="ECO:0007669"/>
    <property type="project" value="InterPro"/>
</dbReference>
<dbReference type="Proteomes" id="UP000479000">
    <property type="component" value="Unassembled WGS sequence"/>
</dbReference>
<dbReference type="InterPro" id="IPR015433">
    <property type="entry name" value="PI3/4_kinase"/>
</dbReference>
<keyword evidence="3" id="KW-0418">Kinase</keyword>
<dbReference type="SUPFAM" id="SSF56112">
    <property type="entry name" value="Protein kinase-like (PK-like)"/>
    <property type="match status" value="1"/>
</dbReference>
<comment type="similarity">
    <text evidence="1">Belongs to the PI3/PI4-kinase family. Type III PI4K subfamily.</text>
</comment>
<organism evidence="6 7">
    <name type="scientific">Nesidiocoris tenuis</name>
    <dbReference type="NCBI Taxonomy" id="355587"/>
    <lineage>
        <taxon>Eukaryota</taxon>
        <taxon>Metazoa</taxon>
        <taxon>Ecdysozoa</taxon>
        <taxon>Arthropoda</taxon>
        <taxon>Hexapoda</taxon>
        <taxon>Insecta</taxon>
        <taxon>Pterygota</taxon>
        <taxon>Neoptera</taxon>
        <taxon>Paraneoptera</taxon>
        <taxon>Hemiptera</taxon>
        <taxon>Heteroptera</taxon>
        <taxon>Panheteroptera</taxon>
        <taxon>Cimicomorpha</taxon>
        <taxon>Miridae</taxon>
        <taxon>Dicyphina</taxon>
        <taxon>Nesidiocoris</taxon>
    </lineage>
</organism>
<evidence type="ECO:0000256" key="4">
    <source>
        <dbReference type="SAM" id="MobiDB-lite"/>
    </source>
</evidence>
<dbReference type="InterPro" id="IPR036940">
    <property type="entry name" value="PI3/4_kinase_cat_sf"/>
</dbReference>
<dbReference type="PANTHER" id="PTHR10048:SF15">
    <property type="entry name" value="PHOSPHATIDYLINOSITOL 4-KINASE ALPHA"/>
    <property type="match status" value="1"/>
</dbReference>
<dbReference type="GO" id="GO:0005737">
    <property type="term" value="C:cytoplasm"/>
    <property type="evidence" value="ECO:0007669"/>
    <property type="project" value="TreeGrafter"/>
</dbReference>
<dbReference type="GO" id="GO:0005886">
    <property type="term" value="C:plasma membrane"/>
    <property type="evidence" value="ECO:0007669"/>
    <property type="project" value="TreeGrafter"/>
</dbReference>
<accession>A0A6H5HQK1</accession>
<dbReference type="Pfam" id="PF19274">
    <property type="entry name" value="PI4K_N"/>
    <property type="match status" value="1"/>
</dbReference>
<evidence type="ECO:0000313" key="6">
    <source>
        <dbReference type="EMBL" id="CAB0019336.1"/>
    </source>
</evidence>
<evidence type="ECO:0000256" key="1">
    <source>
        <dbReference type="ARBA" id="ARBA00006209"/>
    </source>
</evidence>
<keyword evidence="7" id="KW-1185">Reference proteome</keyword>
<feature type="domain" description="PI4-kinase N-terminal" evidence="5">
    <location>
        <begin position="11"/>
        <end position="76"/>
    </location>
</feature>
<dbReference type="Gene3D" id="1.10.1070.11">
    <property type="entry name" value="Phosphatidylinositol 3-/4-kinase, catalytic domain"/>
    <property type="match status" value="1"/>
</dbReference>